<evidence type="ECO:0000256" key="2">
    <source>
        <dbReference type="ARBA" id="ARBA00023276"/>
    </source>
</evidence>
<dbReference type="EMBL" id="MKVH01000024">
    <property type="protein sequence ID" value="OJX56677.1"/>
    <property type="molecule type" value="Genomic_DNA"/>
</dbReference>
<feature type="domain" description="Photosynthesis system II assembly factor Ycf48/Hcf136-like" evidence="4">
    <location>
        <begin position="20"/>
        <end position="171"/>
    </location>
</feature>
<dbReference type="CDD" id="cd15482">
    <property type="entry name" value="Sialidase_non-viral"/>
    <property type="match status" value="1"/>
</dbReference>
<dbReference type="GO" id="GO:0015979">
    <property type="term" value="P:photosynthesis"/>
    <property type="evidence" value="ECO:0007669"/>
    <property type="project" value="UniProtKB-KW"/>
</dbReference>
<name>A0A1M3KWC0_9BACT</name>
<dbReference type="InterPro" id="IPR013783">
    <property type="entry name" value="Ig-like_fold"/>
</dbReference>
<keyword evidence="3" id="KW-0732">Signal</keyword>
<dbReference type="InterPro" id="IPR026444">
    <property type="entry name" value="Secre_tail"/>
</dbReference>
<evidence type="ECO:0000259" key="4">
    <source>
        <dbReference type="Pfam" id="PF14870"/>
    </source>
</evidence>
<accession>A0A1M3KWC0</accession>
<feature type="signal peptide" evidence="3">
    <location>
        <begin position="1"/>
        <end position="21"/>
    </location>
</feature>
<keyword evidence="1" id="KW-0602">Photosynthesis</keyword>
<evidence type="ECO:0000313" key="7">
    <source>
        <dbReference type="Proteomes" id="UP000184233"/>
    </source>
</evidence>
<comment type="caution">
    <text evidence="6">The sequence shown here is derived from an EMBL/GenBank/DDBJ whole genome shotgun (WGS) entry which is preliminary data.</text>
</comment>
<dbReference type="PANTHER" id="PTHR47199:SF2">
    <property type="entry name" value="PHOTOSYSTEM II STABILITY_ASSEMBLY FACTOR HCF136, CHLOROPLASTIC"/>
    <property type="match status" value="1"/>
</dbReference>
<protein>
    <recommendedName>
        <fullName evidence="8">Secretion system C-terminal sorting domain-containing protein</fullName>
    </recommendedName>
</protein>
<dbReference type="STRING" id="1895771.BGO89_09040"/>
<dbReference type="InterPro" id="IPR028203">
    <property type="entry name" value="PSII_CF48-like_dom"/>
</dbReference>
<evidence type="ECO:0008006" key="8">
    <source>
        <dbReference type="Google" id="ProtNLM"/>
    </source>
</evidence>
<dbReference type="Pfam" id="PF18962">
    <property type="entry name" value="Por_Secre_tail"/>
    <property type="match status" value="1"/>
</dbReference>
<dbReference type="SUPFAM" id="SSF110296">
    <property type="entry name" value="Oligoxyloglucan reducing end-specific cellobiohydrolase"/>
    <property type="match status" value="1"/>
</dbReference>
<evidence type="ECO:0000259" key="5">
    <source>
        <dbReference type="Pfam" id="PF18962"/>
    </source>
</evidence>
<dbReference type="Proteomes" id="UP000184233">
    <property type="component" value="Unassembled WGS sequence"/>
</dbReference>
<dbReference type="InterPro" id="IPR015943">
    <property type="entry name" value="WD40/YVTN_repeat-like_dom_sf"/>
</dbReference>
<dbReference type="Pfam" id="PF14870">
    <property type="entry name" value="PSII_BNR"/>
    <property type="match status" value="1"/>
</dbReference>
<feature type="domain" description="Secretion system C-terminal sorting" evidence="5">
    <location>
        <begin position="771"/>
        <end position="839"/>
    </location>
</feature>
<sequence length="847" mass="89183">MKRLLAILVLLASFACIPVQAQWKVVVEGGSFALVDVSFAGETAGYAVGVYGTVRRSVDGGKTWSERLTVPTTDDFRAVQAVSPDIAVAVTRDGDIWRTTNGGASWRAIPSGHPESFMAMEMDISPSGVGLIVGMTADWNDGVILRTTDAGLTWTEVVDPLRGQRAHLYRGADMFDAGHGCIVGSVVLASGVDVHLVCTTDDGGATWTVAYEGPRERPGFLTSVIMTSKSDIVAGGESLLSIPPPLLRSTDGGRTFVVLGHQAGTFVDAAMGPSGEIALAGNKVMEEGHIAFGRHTFLTSKDRGATWSPATSTLPNLQAVALDFAGSAIVVVGADGMIVRRTEGCIAPVVTTDLPGTRKGAIGSRIELGVAATGATSFQWRKDLVPIYDATKPHYVIENARRSDSGQYDVVIGNGCSDVQTVMCMLTVEPDRGLLRLARRVVDIGVVNIGQALDRTLGGILENEGVSALTVRNIAVEGPDAAGLAVVTPDGSFRIEAGAASDVEFRATATHAGIHRAHCVIANDGPIVDTITVTWCGTSGASGLQSRVGHVFFGAIPAGRTRDTVLPGQLYNGTDRRVMITSVDFVGDDYDQFALSETLELPIVLGPGMSRDLLFRYDPRRGGAHNAWLVVTTSAGVERLHVGGICPIGSTGVPFGTVAVGGSAEMVLTFKHNVNMEMTVNGIEGVVAPFTIVDVVPRLPAVVQADERIEVRIRFTPEQEGTHASALRLSFVLPDGDVYSTSKRTLYGDAVRVTTVEEGRPHPGGNTLADVHPNPASDILRIADASIVDATSLTIIDILGRIVVDRPIVRGAGVLDETVSVQALPPGLYTVMVSAAGRTAARSFVKR</sequence>
<evidence type="ECO:0000256" key="3">
    <source>
        <dbReference type="SAM" id="SignalP"/>
    </source>
</evidence>
<dbReference type="Gene3D" id="2.130.10.10">
    <property type="entry name" value="YVTN repeat-like/Quinoprotein amine dehydrogenase"/>
    <property type="match status" value="2"/>
</dbReference>
<dbReference type="NCBIfam" id="TIGR04183">
    <property type="entry name" value="Por_Secre_tail"/>
    <property type="match status" value="1"/>
</dbReference>
<keyword evidence="2" id="KW-0604">Photosystem II</keyword>
<feature type="chain" id="PRO_5013109839" description="Secretion system C-terminal sorting domain-containing protein" evidence="3">
    <location>
        <begin position="22"/>
        <end position="847"/>
    </location>
</feature>
<proteinExistence type="predicted"/>
<organism evidence="6 7">
    <name type="scientific">Candidatus Kapaibacterium thiocyanatum</name>
    <dbReference type="NCBI Taxonomy" id="1895771"/>
    <lineage>
        <taxon>Bacteria</taxon>
        <taxon>Pseudomonadati</taxon>
        <taxon>Candidatus Kapaibacteriota</taxon>
        <taxon>Candidatus Kapaibacteriia</taxon>
        <taxon>Candidatus Kapaibacteriales</taxon>
        <taxon>Candidatus Kapaibacteriaceae</taxon>
        <taxon>Candidatus Kapaibacterium</taxon>
    </lineage>
</organism>
<dbReference type="PANTHER" id="PTHR47199">
    <property type="entry name" value="PHOTOSYSTEM II STABILITY/ASSEMBLY FACTOR HCF136, CHLOROPLASTIC"/>
    <property type="match status" value="1"/>
</dbReference>
<dbReference type="AlphaFoldDB" id="A0A1M3KWC0"/>
<gene>
    <name evidence="6" type="ORF">BGO89_09040</name>
</gene>
<reference evidence="6 7" key="1">
    <citation type="submission" date="2016-09" db="EMBL/GenBank/DDBJ databases">
        <title>Genome-resolved meta-omics ties microbial dynamics to process performance in biotechnology for thiocyanate degradation.</title>
        <authorList>
            <person name="Kantor R.S."/>
            <person name="Huddy R.J."/>
            <person name="Iyer R."/>
            <person name="Thomas B.C."/>
            <person name="Brown C.T."/>
            <person name="Anantharaman K."/>
            <person name="Tringe S."/>
            <person name="Hettich R.L."/>
            <person name="Harrison S.T."/>
            <person name="Banfield J.F."/>
        </authorList>
    </citation>
    <scope>NUCLEOTIDE SEQUENCE [LARGE SCALE GENOMIC DNA]</scope>
    <source>
        <strain evidence="6">59-99</strain>
    </source>
</reference>
<dbReference type="Gene3D" id="2.60.40.10">
    <property type="entry name" value="Immunoglobulins"/>
    <property type="match status" value="2"/>
</dbReference>
<dbReference type="PROSITE" id="PS51257">
    <property type="entry name" value="PROKAR_LIPOPROTEIN"/>
    <property type="match status" value="1"/>
</dbReference>
<dbReference type="GO" id="GO:0009523">
    <property type="term" value="C:photosystem II"/>
    <property type="evidence" value="ECO:0007669"/>
    <property type="project" value="UniProtKB-KW"/>
</dbReference>
<evidence type="ECO:0000256" key="1">
    <source>
        <dbReference type="ARBA" id="ARBA00022531"/>
    </source>
</evidence>
<evidence type="ECO:0000313" key="6">
    <source>
        <dbReference type="EMBL" id="OJX56677.1"/>
    </source>
</evidence>